<proteinExistence type="predicted"/>
<feature type="region of interest" description="Disordered" evidence="1">
    <location>
        <begin position="106"/>
        <end position="126"/>
    </location>
</feature>
<name>A0ABP0HV29_9DINO</name>
<sequence>MIGEMEKNIGNLSRSNSTDSTGCDCGSQSRSGSAGSLGMPTTPKQELLELNYPSPVIVVHEDGLPEQYQICIRNTFLEMKDVPTNAGDLPNREVCSCPVSRMVSARSDGASKADAQVPKQQPDQSEDICETSTEVWEHEIHPELESVSQEENNWSVPAKPLKQSRPEAFKQALTLGLVSAAGSSWMFQQTTAPMPVRCPQVGAPTAFSIPRVMSPLVAPPQLQAPMIREVTAPPPPQQAPSFPPSVFSQVPIPPAPQRAPSFPFCREEIGSEKCPSVGSIDHELGTCKPCAFVFKKNGKQGCDSGKDCNFCHLCPPGEKKRRRRGLIEAS</sequence>
<feature type="region of interest" description="Disordered" evidence="1">
    <location>
        <begin position="1"/>
        <end position="42"/>
    </location>
</feature>
<keyword evidence="3" id="KW-1185">Reference proteome</keyword>
<dbReference type="EMBL" id="CAXAMN010001303">
    <property type="protein sequence ID" value="CAK8993667.1"/>
    <property type="molecule type" value="Genomic_DNA"/>
</dbReference>
<evidence type="ECO:0008006" key="4">
    <source>
        <dbReference type="Google" id="ProtNLM"/>
    </source>
</evidence>
<evidence type="ECO:0000313" key="3">
    <source>
        <dbReference type="Proteomes" id="UP001642484"/>
    </source>
</evidence>
<reference evidence="2 3" key="1">
    <citation type="submission" date="2024-02" db="EMBL/GenBank/DDBJ databases">
        <authorList>
            <person name="Chen Y."/>
            <person name="Shah S."/>
            <person name="Dougan E. K."/>
            <person name="Thang M."/>
            <person name="Chan C."/>
        </authorList>
    </citation>
    <scope>NUCLEOTIDE SEQUENCE [LARGE SCALE GENOMIC DNA]</scope>
</reference>
<evidence type="ECO:0000313" key="2">
    <source>
        <dbReference type="EMBL" id="CAK8993667.1"/>
    </source>
</evidence>
<gene>
    <name evidence="2" type="ORF">CCMP2556_LOCUS3328</name>
</gene>
<evidence type="ECO:0000256" key="1">
    <source>
        <dbReference type="SAM" id="MobiDB-lite"/>
    </source>
</evidence>
<protein>
    <recommendedName>
        <fullName evidence="4">C3H1-type domain-containing protein</fullName>
    </recommendedName>
</protein>
<feature type="compositionally biased region" description="Polar residues" evidence="1">
    <location>
        <begin position="10"/>
        <end position="34"/>
    </location>
</feature>
<comment type="caution">
    <text evidence="2">The sequence shown here is derived from an EMBL/GenBank/DDBJ whole genome shotgun (WGS) entry which is preliminary data.</text>
</comment>
<accession>A0ABP0HV29</accession>
<dbReference type="Proteomes" id="UP001642484">
    <property type="component" value="Unassembled WGS sequence"/>
</dbReference>
<organism evidence="2 3">
    <name type="scientific">Durusdinium trenchii</name>
    <dbReference type="NCBI Taxonomy" id="1381693"/>
    <lineage>
        <taxon>Eukaryota</taxon>
        <taxon>Sar</taxon>
        <taxon>Alveolata</taxon>
        <taxon>Dinophyceae</taxon>
        <taxon>Suessiales</taxon>
        <taxon>Symbiodiniaceae</taxon>
        <taxon>Durusdinium</taxon>
    </lineage>
</organism>